<evidence type="ECO:0000313" key="2">
    <source>
        <dbReference type="EMBL" id="KAG8171223.1"/>
    </source>
</evidence>
<evidence type="ECO:0000313" key="3">
    <source>
        <dbReference type="Proteomes" id="UP000827092"/>
    </source>
</evidence>
<proteinExistence type="predicted"/>
<dbReference type="AlphaFoldDB" id="A0AAV6THR9"/>
<keyword evidence="1" id="KW-0472">Membrane</keyword>
<keyword evidence="1" id="KW-1133">Transmembrane helix</keyword>
<evidence type="ECO:0000256" key="1">
    <source>
        <dbReference type="SAM" id="Phobius"/>
    </source>
</evidence>
<comment type="caution">
    <text evidence="2">The sequence shown here is derived from an EMBL/GenBank/DDBJ whole genome shotgun (WGS) entry which is preliminary data.</text>
</comment>
<accession>A0AAV6THR9</accession>
<sequence length="79" mass="8935">MAPSVPLNHYLCPETHKSNRGLSLFHAPVFVIVTACLCALLIYQSKRCRSTETTGEIIKGNRLLFQKGLVTAVRRHRRD</sequence>
<reference evidence="2 3" key="1">
    <citation type="journal article" date="2022" name="Nat. Ecol. Evol.">
        <title>A masculinizing supergene underlies an exaggerated male reproductive morph in a spider.</title>
        <authorList>
            <person name="Hendrickx F."/>
            <person name="De Corte Z."/>
            <person name="Sonet G."/>
            <person name="Van Belleghem S.M."/>
            <person name="Kostlbacher S."/>
            <person name="Vangestel C."/>
        </authorList>
    </citation>
    <scope>NUCLEOTIDE SEQUENCE [LARGE SCALE GENOMIC DNA]</scope>
    <source>
        <strain evidence="2">W744_W776</strain>
    </source>
</reference>
<gene>
    <name evidence="2" type="ORF">JTE90_006518</name>
</gene>
<protein>
    <submittedName>
        <fullName evidence="2">Uncharacterized protein</fullName>
    </submittedName>
</protein>
<dbReference type="EMBL" id="JAFNEN010004285">
    <property type="protein sequence ID" value="KAG8171223.1"/>
    <property type="molecule type" value="Genomic_DNA"/>
</dbReference>
<name>A0AAV6THR9_9ARAC</name>
<feature type="transmembrane region" description="Helical" evidence="1">
    <location>
        <begin position="24"/>
        <end position="43"/>
    </location>
</feature>
<dbReference type="Proteomes" id="UP000827092">
    <property type="component" value="Unassembled WGS sequence"/>
</dbReference>
<organism evidence="2 3">
    <name type="scientific">Oedothorax gibbosus</name>
    <dbReference type="NCBI Taxonomy" id="931172"/>
    <lineage>
        <taxon>Eukaryota</taxon>
        <taxon>Metazoa</taxon>
        <taxon>Ecdysozoa</taxon>
        <taxon>Arthropoda</taxon>
        <taxon>Chelicerata</taxon>
        <taxon>Arachnida</taxon>
        <taxon>Araneae</taxon>
        <taxon>Araneomorphae</taxon>
        <taxon>Entelegynae</taxon>
        <taxon>Araneoidea</taxon>
        <taxon>Linyphiidae</taxon>
        <taxon>Erigoninae</taxon>
        <taxon>Oedothorax</taxon>
    </lineage>
</organism>
<keyword evidence="3" id="KW-1185">Reference proteome</keyword>
<keyword evidence="1" id="KW-0812">Transmembrane</keyword>